<gene>
    <name evidence="6" type="ORF">INT43_004274</name>
</gene>
<evidence type="ECO:0000256" key="2">
    <source>
        <dbReference type="ARBA" id="ARBA00022618"/>
    </source>
</evidence>
<evidence type="ECO:0000313" key="6">
    <source>
        <dbReference type="EMBL" id="KAG2174253.1"/>
    </source>
</evidence>
<evidence type="ECO:0000256" key="3">
    <source>
        <dbReference type="ARBA" id="ARBA00022776"/>
    </source>
</evidence>
<keyword evidence="5" id="KW-0131">Cell cycle</keyword>
<evidence type="ECO:0000256" key="1">
    <source>
        <dbReference type="ARBA" id="ARBA00006940"/>
    </source>
</evidence>
<dbReference type="GO" id="GO:0005680">
    <property type="term" value="C:anaphase-promoting complex"/>
    <property type="evidence" value="ECO:0007669"/>
    <property type="project" value="InterPro"/>
</dbReference>
<reference evidence="6" key="1">
    <citation type="submission" date="2020-12" db="EMBL/GenBank/DDBJ databases">
        <title>Metabolic potential, ecology and presence of endohyphal bacteria is reflected in genomic diversity of Mucoromycotina.</title>
        <authorList>
            <person name="Muszewska A."/>
            <person name="Okrasinska A."/>
            <person name="Steczkiewicz K."/>
            <person name="Drgas O."/>
            <person name="Orlowska M."/>
            <person name="Perlinska-Lenart U."/>
            <person name="Aleksandrzak-Piekarczyk T."/>
            <person name="Szatraj K."/>
            <person name="Zielenkiewicz U."/>
            <person name="Pilsyk S."/>
            <person name="Malc E."/>
            <person name="Mieczkowski P."/>
            <person name="Kruszewska J.S."/>
            <person name="Biernat P."/>
            <person name="Pawlowska J."/>
        </authorList>
    </citation>
    <scope>NUCLEOTIDE SEQUENCE</scope>
    <source>
        <strain evidence="6">WA0000067209</strain>
    </source>
</reference>
<organism evidence="6 7">
    <name type="scientific">Mortierella isabellina</name>
    <name type="common">Filamentous fungus</name>
    <name type="synonym">Umbelopsis isabellina</name>
    <dbReference type="NCBI Taxonomy" id="91625"/>
    <lineage>
        <taxon>Eukaryota</taxon>
        <taxon>Fungi</taxon>
        <taxon>Fungi incertae sedis</taxon>
        <taxon>Mucoromycota</taxon>
        <taxon>Mucoromycotina</taxon>
        <taxon>Umbelopsidomycetes</taxon>
        <taxon>Umbelopsidales</taxon>
        <taxon>Umbelopsidaceae</taxon>
        <taxon>Umbelopsis</taxon>
    </lineage>
</organism>
<dbReference type="OrthoDB" id="2351920at2759"/>
<comment type="similarity">
    <text evidence="1">Belongs to the APC13 family.</text>
</comment>
<evidence type="ECO:0000313" key="7">
    <source>
        <dbReference type="Proteomes" id="UP000654370"/>
    </source>
</evidence>
<dbReference type="EMBL" id="JAEPQZ010000013">
    <property type="protein sequence ID" value="KAG2174253.1"/>
    <property type="molecule type" value="Genomic_DNA"/>
</dbReference>
<proteinExistence type="inferred from homology"/>
<evidence type="ECO:0000256" key="4">
    <source>
        <dbReference type="ARBA" id="ARBA00022786"/>
    </source>
</evidence>
<keyword evidence="7" id="KW-1185">Reference proteome</keyword>
<dbReference type="AlphaFoldDB" id="A0A8H7PI37"/>
<comment type="caution">
    <text evidence="6">The sequence shown here is derived from an EMBL/GenBank/DDBJ whole genome shotgun (WGS) entry which is preliminary data.</text>
</comment>
<accession>A0A8H7PI37</accession>
<dbReference type="Proteomes" id="UP000654370">
    <property type="component" value="Unassembled WGS sequence"/>
</dbReference>
<protein>
    <submittedName>
        <fullName evidence="6">Uncharacterized protein</fullName>
    </submittedName>
</protein>
<dbReference type="GO" id="GO:0051301">
    <property type="term" value="P:cell division"/>
    <property type="evidence" value="ECO:0007669"/>
    <property type="project" value="UniProtKB-KW"/>
</dbReference>
<keyword evidence="4" id="KW-0833">Ubl conjugation pathway</keyword>
<keyword evidence="2" id="KW-0132">Cell division</keyword>
<dbReference type="InterPro" id="IPR008401">
    <property type="entry name" value="Apc13"/>
</dbReference>
<evidence type="ECO:0000256" key="5">
    <source>
        <dbReference type="ARBA" id="ARBA00023306"/>
    </source>
</evidence>
<sequence length="75" mass="8622">MDSQFTHIHWATSRLAILSDEWIGERLPEETVEVPKEHQLAPDEDGDICKQYWAPDSGNAYFQQQKEAEKAYVGS</sequence>
<name>A0A8H7PI37_MORIS</name>
<keyword evidence="3" id="KW-0498">Mitosis</keyword>
<dbReference type="Pfam" id="PF05839">
    <property type="entry name" value="Apc13p"/>
    <property type="match status" value="1"/>
</dbReference>